<dbReference type="PANTHER" id="PTHR46135:SF3">
    <property type="entry name" value="NME_NM23 FAMILY MEMBER 8"/>
    <property type="match status" value="1"/>
</dbReference>
<dbReference type="InterPro" id="IPR017937">
    <property type="entry name" value="Thioredoxin_CS"/>
</dbReference>
<dbReference type="GeneID" id="108569429"/>
<name>A0ABM1NI16_NICVS</name>
<evidence type="ECO:0000313" key="5">
    <source>
        <dbReference type="RefSeq" id="XP_017786465.1"/>
    </source>
</evidence>
<dbReference type="PANTHER" id="PTHR46135">
    <property type="entry name" value="NME/NM23 FAMILY MEMBER 8"/>
    <property type="match status" value="1"/>
</dbReference>
<dbReference type="InterPro" id="IPR036249">
    <property type="entry name" value="Thioredoxin-like_sf"/>
</dbReference>
<keyword evidence="4" id="KW-1185">Reference proteome</keyword>
<gene>
    <name evidence="5 6" type="primary">LOC108569429</name>
</gene>
<proteinExistence type="predicted"/>
<protein>
    <submittedName>
        <fullName evidence="5 6">Uncharacterized protein LOC108569429</fullName>
    </submittedName>
</protein>
<dbReference type="Proteomes" id="UP000695000">
    <property type="component" value="Unplaced"/>
</dbReference>
<dbReference type="RefSeq" id="XP_017786465.1">
    <property type="nucleotide sequence ID" value="XM_017930976.1"/>
</dbReference>
<evidence type="ECO:0000256" key="1">
    <source>
        <dbReference type="SAM" id="MobiDB-lite"/>
    </source>
</evidence>
<dbReference type="Gene3D" id="3.40.30.10">
    <property type="entry name" value="Glutaredoxin"/>
    <property type="match status" value="1"/>
</dbReference>
<dbReference type="Pfam" id="PF00085">
    <property type="entry name" value="Thioredoxin"/>
    <property type="match status" value="1"/>
</dbReference>
<dbReference type="InterPro" id="IPR031827">
    <property type="entry name" value="DUF4746"/>
</dbReference>
<dbReference type="CDD" id="cd02948">
    <property type="entry name" value="TRX_NDPK"/>
    <property type="match status" value="1"/>
</dbReference>
<evidence type="ECO:0000313" key="4">
    <source>
        <dbReference type="Proteomes" id="UP000695000"/>
    </source>
</evidence>
<dbReference type="InterPro" id="IPR051766">
    <property type="entry name" value="TXND_domain-containing"/>
</dbReference>
<evidence type="ECO:0000259" key="2">
    <source>
        <dbReference type="Pfam" id="PF00085"/>
    </source>
</evidence>
<dbReference type="RefSeq" id="XP_017786466.1">
    <property type="nucleotide sequence ID" value="XM_017930977.1"/>
</dbReference>
<evidence type="ECO:0000313" key="6">
    <source>
        <dbReference type="RefSeq" id="XP_017786466.1"/>
    </source>
</evidence>
<dbReference type="InterPro" id="IPR013766">
    <property type="entry name" value="Thioredoxin_domain"/>
</dbReference>
<feature type="domain" description="Thioredoxin" evidence="2">
    <location>
        <begin position="15"/>
        <end position="100"/>
    </location>
</feature>
<evidence type="ECO:0000259" key="3">
    <source>
        <dbReference type="Pfam" id="PF15928"/>
    </source>
</evidence>
<feature type="domain" description="DUF4746" evidence="3">
    <location>
        <begin position="300"/>
        <end position="504"/>
    </location>
</feature>
<dbReference type="SUPFAM" id="SSF52833">
    <property type="entry name" value="Thioredoxin-like"/>
    <property type="match status" value="1"/>
</dbReference>
<organism evidence="4 6">
    <name type="scientific">Nicrophorus vespilloides</name>
    <name type="common">Boreal carrion beetle</name>
    <dbReference type="NCBI Taxonomy" id="110193"/>
    <lineage>
        <taxon>Eukaryota</taxon>
        <taxon>Metazoa</taxon>
        <taxon>Ecdysozoa</taxon>
        <taxon>Arthropoda</taxon>
        <taxon>Hexapoda</taxon>
        <taxon>Insecta</taxon>
        <taxon>Pterygota</taxon>
        <taxon>Neoptera</taxon>
        <taxon>Endopterygota</taxon>
        <taxon>Coleoptera</taxon>
        <taxon>Polyphaga</taxon>
        <taxon>Staphyliniformia</taxon>
        <taxon>Silphidae</taxon>
        <taxon>Nicrophorinae</taxon>
        <taxon>Nicrophorus</taxon>
    </lineage>
</organism>
<feature type="compositionally biased region" description="Low complexity" evidence="1">
    <location>
        <begin position="610"/>
        <end position="631"/>
    </location>
</feature>
<feature type="region of interest" description="Disordered" evidence="1">
    <location>
        <begin position="503"/>
        <end position="631"/>
    </location>
</feature>
<feature type="compositionally biased region" description="Basic and acidic residues" evidence="1">
    <location>
        <begin position="522"/>
        <end position="533"/>
    </location>
</feature>
<sequence>MAKKGQVVQIQTELNNDEEWEKFLDREGLLVIDIFSEWCGSCNAMHANLKKIKMEIGGDFMHIGIAKSDGITALKRFVDKSEPTWMFIAKRQMVQLVFGSNAPLIQKTILTELKKEKECMSGERERVERSPEEYSDEERERYFDRDEKIRKREEKIKEKAFKTLTEHRMAQSKNILDTMAHVGLILIWPHATRSALEILDPYLKESNIAISKKERPTLTEEAMEDIEFFAKHKIPEYSRKQLFTDKCLTLMMTQNDGGASGPVDDAVLQFVYGDSKTPPGDVETPASILTKKPEIKNLESDETLEEVDSEEKEMTEEEKAQYAVLSVLGIENIQQSMHQFGLIPDDDEEEEEEQQEDIWGCWAPGNELVKATAMKYFFPLITAPLILPEPEPIPPHIVVAFDACKKEEVLSLANEHPIDVMAFGFFTDENCDDAKLIAKSKSRFEKVAPKITYGEKLILKVSKKHSDTMLAFAQLGPTYLSPNVEEGERECAVFFPEDYVQDDEVVEEELPPEPKKKKKKSRTSETSDRHEVEESSSQPIMVGVEESHGQETTELPEGEVPTTVEGAEGEVPPAVEGAEGESPREHEIPAEESPISELPGVEESEDKATSPLPEQPAESEAQPPTEAPAQS</sequence>
<reference evidence="5 6" key="1">
    <citation type="submission" date="2025-05" db="UniProtKB">
        <authorList>
            <consortium name="RefSeq"/>
        </authorList>
    </citation>
    <scope>IDENTIFICATION</scope>
    <source>
        <tissue evidence="5 6">Whole Larva</tissue>
    </source>
</reference>
<dbReference type="PROSITE" id="PS00194">
    <property type="entry name" value="THIOREDOXIN_1"/>
    <property type="match status" value="1"/>
</dbReference>
<dbReference type="Pfam" id="PF15928">
    <property type="entry name" value="DUF4746"/>
    <property type="match status" value="1"/>
</dbReference>
<accession>A0ABM1NI16</accession>